<accession>A0A158IDN5</accession>
<evidence type="ECO:0000313" key="2">
    <source>
        <dbReference type="Proteomes" id="UP000054740"/>
    </source>
</evidence>
<gene>
    <name evidence="1" type="ORF">AWB70_04572</name>
</gene>
<evidence type="ECO:0000313" key="1">
    <source>
        <dbReference type="EMBL" id="SAL54110.1"/>
    </source>
</evidence>
<dbReference type="SUPFAM" id="SSF53187">
    <property type="entry name" value="Zn-dependent exopeptidases"/>
    <property type="match status" value="1"/>
</dbReference>
<proteinExistence type="predicted"/>
<dbReference type="InterPro" id="IPR010247">
    <property type="entry name" value="HutG_amidohyd"/>
</dbReference>
<keyword evidence="2" id="KW-1185">Reference proteome</keyword>
<reference evidence="2" key="1">
    <citation type="submission" date="2016-01" db="EMBL/GenBank/DDBJ databases">
        <authorList>
            <person name="Peeters C."/>
        </authorList>
    </citation>
    <scope>NUCLEOTIDE SEQUENCE [LARGE SCALE GENOMIC DNA]</scope>
</reference>
<dbReference type="GO" id="GO:0016787">
    <property type="term" value="F:hydrolase activity"/>
    <property type="evidence" value="ECO:0007669"/>
    <property type="project" value="UniProtKB-KW"/>
</dbReference>
<dbReference type="Pfam" id="PF05013">
    <property type="entry name" value="FGase"/>
    <property type="match status" value="1"/>
</dbReference>
<protein>
    <submittedName>
        <fullName evidence="1">N-formylglutamate amidohydrolase</fullName>
    </submittedName>
</protein>
<dbReference type="EMBL" id="FCNY02000011">
    <property type="protein sequence ID" value="SAL54110.1"/>
    <property type="molecule type" value="Genomic_DNA"/>
</dbReference>
<dbReference type="RefSeq" id="WP_060854197.1">
    <property type="nucleotide sequence ID" value="NZ_FCNY02000011.1"/>
</dbReference>
<organism evidence="1 2">
    <name type="scientific">Caballeronia cordobensis</name>
    <name type="common">Burkholderia cordobensis</name>
    <dbReference type="NCBI Taxonomy" id="1353886"/>
    <lineage>
        <taxon>Bacteria</taxon>
        <taxon>Pseudomonadati</taxon>
        <taxon>Pseudomonadota</taxon>
        <taxon>Betaproteobacteria</taxon>
        <taxon>Burkholderiales</taxon>
        <taxon>Burkholderiaceae</taxon>
        <taxon>Caballeronia</taxon>
    </lineage>
</organism>
<dbReference type="InterPro" id="IPR007709">
    <property type="entry name" value="N-FG_amidohydro"/>
</dbReference>
<dbReference type="NCBIfam" id="TIGR02017">
    <property type="entry name" value="hutG_amidohyd"/>
    <property type="match status" value="1"/>
</dbReference>
<keyword evidence="1" id="KW-0378">Hydrolase</keyword>
<dbReference type="Proteomes" id="UP000054740">
    <property type="component" value="Unassembled WGS sequence"/>
</dbReference>
<dbReference type="Gene3D" id="3.40.630.40">
    <property type="entry name" value="Zn-dependent exopeptidases"/>
    <property type="match status" value="1"/>
</dbReference>
<sequence>MTADAFHFQQGRIPLLISIPHLGTEIPADVRSQLTDAASETADTDWHLDRLYDFALRAGASMLGARYSRYVIDLNRPASGESLYPGQTTTGLCPTETFRGVPLYRDGGGPQPREVQRRLEAYWKPYHAKLREELDRLRAEFGAMLLWEAHSIASVLPRLFEGKLPDLNIGTNSGASCDGAVVEAIAGALDGQPYSWVVDGRFKGGYITRAYGQPDDGIHAVQLEMCQSTYMDEDAPFAYRKELADAVQPVVEGMVMAGDGAVGLLGR</sequence>
<name>A0A158IDN5_CABCO</name>
<dbReference type="AlphaFoldDB" id="A0A158IDN5"/>